<dbReference type="AlphaFoldDB" id="A0A4R2EH59"/>
<dbReference type="RefSeq" id="WP_207895630.1">
    <property type="nucleotide sequence ID" value="NZ_SLWB01000009.1"/>
</dbReference>
<keyword evidence="4" id="KW-1185">Reference proteome</keyword>
<protein>
    <submittedName>
        <fullName evidence="3">Membrane protein YqaA with SNARE-associated domain</fullName>
    </submittedName>
</protein>
<keyword evidence="1" id="KW-0472">Membrane</keyword>
<dbReference type="InterPro" id="IPR032816">
    <property type="entry name" value="VTT_dom"/>
</dbReference>
<feature type="transmembrane region" description="Helical" evidence="1">
    <location>
        <begin position="42"/>
        <end position="66"/>
    </location>
</feature>
<keyword evidence="1" id="KW-1133">Transmembrane helix</keyword>
<keyword evidence="1" id="KW-0812">Transmembrane</keyword>
<comment type="caution">
    <text evidence="3">The sequence shown here is derived from an EMBL/GenBank/DDBJ whole genome shotgun (WGS) entry which is preliminary data.</text>
</comment>
<reference evidence="3 4" key="1">
    <citation type="submission" date="2019-03" db="EMBL/GenBank/DDBJ databases">
        <title>Genomic Encyclopedia of Archaeal and Bacterial Type Strains, Phase II (KMG-II): from individual species to whole genera.</title>
        <authorList>
            <person name="Goeker M."/>
        </authorList>
    </citation>
    <scope>NUCLEOTIDE SEQUENCE [LARGE SCALE GENOMIC DNA]</scope>
    <source>
        <strain evidence="3 4">RL-C</strain>
    </source>
</reference>
<feature type="transmembrane region" description="Helical" evidence="1">
    <location>
        <begin position="96"/>
        <end position="120"/>
    </location>
</feature>
<dbReference type="Proteomes" id="UP000294830">
    <property type="component" value="Unassembled WGS sequence"/>
</dbReference>
<name>A0A4R2EH59_9BACT</name>
<evidence type="ECO:0000313" key="4">
    <source>
        <dbReference type="Proteomes" id="UP000294830"/>
    </source>
</evidence>
<evidence type="ECO:0000313" key="3">
    <source>
        <dbReference type="EMBL" id="TCN66402.1"/>
    </source>
</evidence>
<dbReference type="PANTHER" id="PTHR42709:SF4">
    <property type="entry name" value="INNER MEMBRANE PROTEIN YQAA"/>
    <property type="match status" value="1"/>
</dbReference>
<feature type="domain" description="VTT" evidence="2">
    <location>
        <begin position="29"/>
        <end position="142"/>
    </location>
</feature>
<dbReference type="PANTHER" id="PTHR42709">
    <property type="entry name" value="ALKALINE PHOSPHATASE LIKE PROTEIN"/>
    <property type="match status" value="1"/>
</dbReference>
<evidence type="ECO:0000256" key="1">
    <source>
        <dbReference type="SAM" id="Phobius"/>
    </source>
</evidence>
<dbReference type="EMBL" id="SLWB01000009">
    <property type="protein sequence ID" value="TCN66402.1"/>
    <property type="molecule type" value="Genomic_DNA"/>
</dbReference>
<accession>A0A4R2EH59</accession>
<dbReference type="InterPro" id="IPR051311">
    <property type="entry name" value="DedA_domain"/>
</dbReference>
<evidence type="ECO:0000259" key="2">
    <source>
        <dbReference type="Pfam" id="PF09335"/>
    </source>
</evidence>
<feature type="transmembrane region" description="Helical" evidence="1">
    <location>
        <begin position="132"/>
        <end position="150"/>
    </location>
</feature>
<organism evidence="3 4">
    <name type="scientific">Acetobacteroides hydrogenigenes</name>
    <dbReference type="NCBI Taxonomy" id="979970"/>
    <lineage>
        <taxon>Bacteria</taxon>
        <taxon>Pseudomonadati</taxon>
        <taxon>Bacteroidota</taxon>
        <taxon>Bacteroidia</taxon>
        <taxon>Bacteroidales</taxon>
        <taxon>Rikenellaceae</taxon>
        <taxon>Acetobacteroides</taxon>
    </lineage>
</organism>
<proteinExistence type="predicted"/>
<dbReference type="Pfam" id="PF09335">
    <property type="entry name" value="VTT_dom"/>
    <property type="match status" value="1"/>
</dbReference>
<gene>
    <name evidence="3" type="ORF">CLV25_10931</name>
</gene>
<feature type="transmembrane region" description="Helical" evidence="1">
    <location>
        <begin position="12"/>
        <end position="36"/>
    </location>
</feature>
<sequence length="153" mass="17191">MENLIEYGYIGLFLACFLAATVIPLSSEVVFIGLLIAGANPIYATIIATIGNTLGGMTGYLLGYLGKWEWLEKYFRVKEENLEKWSRIVKRYGSTMAFFAWLPFIGDLIPIILGLMRASYHKVLLFMSLGKLTRYALWAYITVSGVKIFGQLA</sequence>